<dbReference type="AlphaFoldDB" id="A0A3B1B0S7"/>
<proteinExistence type="predicted"/>
<reference evidence="1" key="1">
    <citation type="submission" date="2018-06" db="EMBL/GenBank/DDBJ databases">
        <authorList>
            <person name="Zhirakovskaya E."/>
        </authorList>
    </citation>
    <scope>NUCLEOTIDE SEQUENCE</scope>
</reference>
<accession>A0A3B1B0S7</accession>
<sequence>MSGLENWRRKEDNISIKQFIATALAEKMSALLTEEYLTERAKKGGKKKFKTALSKVKKVAPEEGDVTTAPFRGFHHITRSAGGY</sequence>
<organism evidence="1">
    <name type="scientific">hydrothermal vent metagenome</name>
    <dbReference type="NCBI Taxonomy" id="652676"/>
    <lineage>
        <taxon>unclassified sequences</taxon>
        <taxon>metagenomes</taxon>
        <taxon>ecological metagenomes</taxon>
    </lineage>
</organism>
<gene>
    <name evidence="1" type="ORF">MNBD_GAMMA24-1279</name>
</gene>
<protein>
    <submittedName>
        <fullName evidence="1">Uncharacterized protein</fullName>
    </submittedName>
</protein>
<evidence type="ECO:0000313" key="1">
    <source>
        <dbReference type="EMBL" id="VAX11896.1"/>
    </source>
</evidence>
<dbReference type="EMBL" id="UOFZ01000004">
    <property type="protein sequence ID" value="VAX11896.1"/>
    <property type="molecule type" value="Genomic_DNA"/>
</dbReference>
<name>A0A3B1B0S7_9ZZZZ</name>